<evidence type="ECO:0000313" key="3">
    <source>
        <dbReference type="EMBL" id="VGO16152.1"/>
    </source>
</evidence>
<dbReference type="GO" id="GO:0004803">
    <property type="term" value="F:transposase activity"/>
    <property type="evidence" value="ECO:0007669"/>
    <property type="project" value="InterPro"/>
</dbReference>
<proteinExistence type="predicted"/>
<name>A0A6C2U7S1_PONDE</name>
<organism evidence="3 4">
    <name type="scientific">Pontiella desulfatans</name>
    <dbReference type="NCBI Taxonomy" id="2750659"/>
    <lineage>
        <taxon>Bacteria</taxon>
        <taxon>Pseudomonadati</taxon>
        <taxon>Kiritimatiellota</taxon>
        <taxon>Kiritimatiellia</taxon>
        <taxon>Kiritimatiellales</taxon>
        <taxon>Pontiellaceae</taxon>
        <taxon>Pontiella</taxon>
    </lineage>
</organism>
<dbReference type="Pfam" id="PF01609">
    <property type="entry name" value="DDE_Tnp_1"/>
    <property type="match status" value="1"/>
</dbReference>
<dbReference type="SUPFAM" id="SSF53098">
    <property type="entry name" value="Ribonuclease H-like"/>
    <property type="match status" value="1"/>
</dbReference>
<keyword evidence="4" id="KW-1185">Reference proteome</keyword>
<dbReference type="InterPro" id="IPR012337">
    <property type="entry name" value="RNaseH-like_sf"/>
</dbReference>
<feature type="compositionally biased region" description="Basic and acidic residues" evidence="1">
    <location>
        <begin position="471"/>
        <end position="482"/>
    </location>
</feature>
<feature type="domain" description="Transposase IS4-like" evidence="2">
    <location>
        <begin position="148"/>
        <end position="386"/>
    </location>
</feature>
<sequence length="491" mass="56492">MHTTPLFSMQFHIQTLSKKRRTTAQRLADEIAVARTRSLEQLSTCLEEFIPEHLLVQNASGKHSRSRIFTKQTTFWAFLSQVINADGGCSEVVSKLRAFAALKCPFAISPSTGAYCSARKNVLKEEIKTVFDHTAETLDKMERRDFCDRRVIVVDGTGLTAPDTKDNQEKWPQQKQQQVGCGFPSLRVCACFSLKTGGVLSYRTGNKRSHELRLFRDQWDDLFQPGDINLADKMFSSYFEFAMLLKRGVDSVVTQPAHKRRPIAEENAVKKLGGNDLIVVWKKPVWSKKAAYSREEWEALPQTLTLRQIKVDVTANGFRVKSFYIITTLLNPDEYPANDLAELYLRRWEVELNFDDLKTTMGMDELRCKTPDMVEKELLMYFIAYNAARWMICKAAGTSGADPMRISFKGALQELRNWEGQLNHPKTTQQDKRKLIAELYRGIALKIVPLRPNRKEPRCLKRRPKPYQLLTEHRSTMNETKHRDKYRAKAA</sequence>
<evidence type="ECO:0000313" key="4">
    <source>
        <dbReference type="Proteomes" id="UP000366872"/>
    </source>
</evidence>
<dbReference type="EMBL" id="CAAHFG010000003">
    <property type="protein sequence ID" value="VGO16152.1"/>
    <property type="molecule type" value="Genomic_DNA"/>
</dbReference>
<evidence type="ECO:0000256" key="1">
    <source>
        <dbReference type="SAM" id="MobiDB-lite"/>
    </source>
</evidence>
<reference evidence="3 4" key="1">
    <citation type="submission" date="2019-04" db="EMBL/GenBank/DDBJ databases">
        <authorList>
            <person name="Van Vliet M D."/>
        </authorList>
    </citation>
    <scope>NUCLEOTIDE SEQUENCE [LARGE SCALE GENOMIC DNA]</scope>
    <source>
        <strain evidence="3 4">F1</strain>
    </source>
</reference>
<gene>
    <name evidence="3" type="ORF">PDESU_04742</name>
</gene>
<accession>A0A6C2U7S1</accession>
<dbReference type="AlphaFoldDB" id="A0A6C2U7S1"/>
<feature type="region of interest" description="Disordered" evidence="1">
    <location>
        <begin position="455"/>
        <end position="491"/>
    </location>
</feature>
<dbReference type="PANTHER" id="PTHR37529:SF1">
    <property type="entry name" value="TRANSPOSASE INSG FOR INSERTION SEQUENCE ELEMENT IS4-RELATED"/>
    <property type="match status" value="1"/>
</dbReference>
<evidence type="ECO:0000259" key="2">
    <source>
        <dbReference type="Pfam" id="PF01609"/>
    </source>
</evidence>
<protein>
    <recommendedName>
        <fullName evidence="2">Transposase IS4-like domain-containing protein</fullName>
    </recommendedName>
</protein>
<dbReference type="NCBIfam" id="NF033592">
    <property type="entry name" value="transpos_IS4_1"/>
    <property type="match status" value="1"/>
</dbReference>
<dbReference type="Proteomes" id="UP000366872">
    <property type="component" value="Unassembled WGS sequence"/>
</dbReference>
<dbReference type="GO" id="GO:0003677">
    <property type="term" value="F:DNA binding"/>
    <property type="evidence" value="ECO:0007669"/>
    <property type="project" value="InterPro"/>
</dbReference>
<dbReference type="GO" id="GO:0006313">
    <property type="term" value="P:DNA transposition"/>
    <property type="evidence" value="ECO:0007669"/>
    <property type="project" value="InterPro"/>
</dbReference>
<dbReference type="InterPro" id="IPR002559">
    <property type="entry name" value="Transposase_11"/>
</dbReference>
<dbReference type="InterPro" id="IPR047952">
    <property type="entry name" value="Transpos_IS4"/>
</dbReference>
<dbReference type="PANTHER" id="PTHR37529">
    <property type="entry name" value="TRANSPOSASE INSG FOR INSERTION SEQUENCE ELEMENT IS4-RELATED"/>
    <property type="match status" value="1"/>
</dbReference>